<dbReference type="InterPro" id="IPR013324">
    <property type="entry name" value="RNA_pol_sigma_r3/r4-like"/>
</dbReference>
<evidence type="ECO:0000256" key="5">
    <source>
        <dbReference type="ARBA" id="ARBA00023163"/>
    </source>
</evidence>
<comment type="caution">
    <text evidence="8">The sequence shown here is derived from an EMBL/GenBank/DDBJ whole genome shotgun (WGS) entry which is preliminary data.</text>
</comment>
<proteinExistence type="inferred from homology"/>
<feature type="domain" description="RNA polymerase sigma factor 70 region 4 type 2" evidence="7">
    <location>
        <begin position="150"/>
        <end position="202"/>
    </location>
</feature>
<dbReference type="Pfam" id="PF04542">
    <property type="entry name" value="Sigma70_r2"/>
    <property type="match status" value="1"/>
</dbReference>
<evidence type="ECO:0000313" key="8">
    <source>
        <dbReference type="EMBL" id="TWU00694.1"/>
    </source>
</evidence>
<name>A0A5C6ARD3_9BACT</name>
<organism evidence="8 9">
    <name type="scientific">Botrimarina colliarenosi</name>
    <dbReference type="NCBI Taxonomy" id="2528001"/>
    <lineage>
        <taxon>Bacteria</taxon>
        <taxon>Pseudomonadati</taxon>
        <taxon>Planctomycetota</taxon>
        <taxon>Planctomycetia</taxon>
        <taxon>Pirellulales</taxon>
        <taxon>Lacipirellulaceae</taxon>
        <taxon>Botrimarina</taxon>
    </lineage>
</organism>
<evidence type="ECO:0000259" key="6">
    <source>
        <dbReference type="Pfam" id="PF04542"/>
    </source>
</evidence>
<dbReference type="SUPFAM" id="SSF88946">
    <property type="entry name" value="Sigma2 domain of RNA polymerase sigma factors"/>
    <property type="match status" value="1"/>
</dbReference>
<dbReference type="InterPro" id="IPR039425">
    <property type="entry name" value="RNA_pol_sigma-70-like"/>
</dbReference>
<keyword evidence="2" id="KW-0805">Transcription regulation</keyword>
<keyword evidence="9" id="KW-1185">Reference proteome</keyword>
<dbReference type="GO" id="GO:0003677">
    <property type="term" value="F:DNA binding"/>
    <property type="evidence" value="ECO:0007669"/>
    <property type="project" value="UniProtKB-KW"/>
</dbReference>
<dbReference type="Pfam" id="PF08281">
    <property type="entry name" value="Sigma70_r4_2"/>
    <property type="match status" value="1"/>
</dbReference>
<keyword evidence="3" id="KW-0731">Sigma factor</keyword>
<dbReference type="PANTHER" id="PTHR43133">
    <property type="entry name" value="RNA POLYMERASE ECF-TYPE SIGMA FACTO"/>
    <property type="match status" value="1"/>
</dbReference>
<evidence type="ECO:0000256" key="1">
    <source>
        <dbReference type="ARBA" id="ARBA00010641"/>
    </source>
</evidence>
<dbReference type="InterPro" id="IPR007627">
    <property type="entry name" value="RNA_pol_sigma70_r2"/>
</dbReference>
<dbReference type="SUPFAM" id="SSF88659">
    <property type="entry name" value="Sigma3 and sigma4 domains of RNA polymerase sigma factors"/>
    <property type="match status" value="1"/>
</dbReference>
<dbReference type="Gene3D" id="1.10.1740.10">
    <property type="match status" value="1"/>
</dbReference>
<evidence type="ECO:0000256" key="3">
    <source>
        <dbReference type="ARBA" id="ARBA00023082"/>
    </source>
</evidence>
<dbReference type="InterPro" id="IPR013249">
    <property type="entry name" value="RNA_pol_sigma70_r4_t2"/>
</dbReference>
<feature type="domain" description="RNA polymerase sigma-70 region 2" evidence="6">
    <location>
        <begin position="47"/>
        <end position="101"/>
    </location>
</feature>
<dbReference type="GO" id="GO:0006352">
    <property type="term" value="P:DNA-templated transcription initiation"/>
    <property type="evidence" value="ECO:0007669"/>
    <property type="project" value="InterPro"/>
</dbReference>
<dbReference type="InterPro" id="IPR014326">
    <property type="entry name" value="RNA_pol_sigma-70_Plancto"/>
</dbReference>
<gene>
    <name evidence="8" type="ORF">Pla108_16460</name>
</gene>
<dbReference type="NCBIfam" id="TIGR02984">
    <property type="entry name" value="Sig-70_plancto1"/>
    <property type="match status" value="1"/>
</dbReference>
<evidence type="ECO:0000259" key="7">
    <source>
        <dbReference type="Pfam" id="PF08281"/>
    </source>
</evidence>
<dbReference type="InterPro" id="IPR036388">
    <property type="entry name" value="WH-like_DNA-bd_sf"/>
</dbReference>
<evidence type="ECO:0000256" key="4">
    <source>
        <dbReference type="ARBA" id="ARBA00023125"/>
    </source>
</evidence>
<dbReference type="GO" id="GO:0016987">
    <property type="term" value="F:sigma factor activity"/>
    <property type="evidence" value="ECO:0007669"/>
    <property type="project" value="UniProtKB-KW"/>
</dbReference>
<dbReference type="RefSeq" id="WP_197526353.1">
    <property type="nucleotide sequence ID" value="NZ_SJPR01000001.1"/>
</dbReference>
<evidence type="ECO:0000256" key="2">
    <source>
        <dbReference type="ARBA" id="ARBA00023015"/>
    </source>
</evidence>
<dbReference type="EMBL" id="SJPR01000001">
    <property type="protein sequence ID" value="TWU00694.1"/>
    <property type="molecule type" value="Genomic_DNA"/>
</dbReference>
<keyword evidence="4" id="KW-0238">DNA-binding</keyword>
<protein>
    <submittedName>
        <fullName evidence="8">RNA polymerase sigma factor</fullName>
    </submittedName>
</protein>
<evidence type="ECO:0000313" key="9">
    <source>
        <dbReference type="Proteomes" id="UP000317421"/>
    </source>
</evidence>
<dbReference type="Gene3D" id="1.10.10.10">
    <property type="entry name" value="Winged helix-like DNA-binding domain superfamily/Winged helix DNA-binding domain"/>
    <property type="match status" value="1"/>
</dbReference>
<dbReference type="InterPro" id="IPR013325">
    <property type="entry name" value="RNA_pol_sigma_r2"/>
</dbReference>
<comment type="similarity">
    <text evidence="1">Belongs to the sigma-70 factor family. ECF subfamily.</text>
</comment>
<dbReference type="NCBIfam" id="TIGR02937">
    <property type="entry name" value="sigma70-ECF"/>
    <property type="match status" value="1"/>
</dbReference>
<keyword evidence="5" id="KW-0804">Transcription</keyword>
<accession>A0A5C6ARD3</accession>
<dbReference type="AlphaFoldDB" id="A0A5C6ARD3"/>
<dbReference type="CDD" id="cd06171">
    <property type="entry name" value="Sigma70_r4"/>
    <property type="match status" value="1"/>
</dbReference>
<dbReference type="PANTHER" id="PTHR43133:SF8">
    <property type="entry name" value="RNA POLYMERASE SIGMA FACTOR HI_1459-RELATED"/>
    <property type="match status" value="1"/>
</dbReference>
<dbReference type="InterPro" id="IPR014284">
    <property type="entry name" value="RNA_pol_sigma-70_dom"/>
</dbReference>
<dbReference type="Proteomes" id="UP000317421">
    <property type="component" value="Unassembled WGS sequence"/>
</dbReference>
<sequence length="220" mass="25638">MASIWPRSDDTEHLLDGVRRGESEAKDRLFDRHRGAIRRMIDLRMDRVLERRVDASDIVQDVLIEANRRLTDYLANPIMPFHLWLRQMAKDRLIDAHRRHRVAARRSMDREQPLAAASRDDQESVLDLAAQLSDGQLTPAAAATWHELQRRFLEAVEQLEEQDQEIILMRHFERLSNSEVAETLDLSAQAASMRHLRAMRRLRVHLADLEPRANDGDEDE</sequence>
<reference evidence="8 9" key="1">
    <citation type="submission" date="2019-02" db="EMBL/GenBank/DDBJ databases">
        <title>Deep-cultivation of Planctomycetes and their phenomic and genomic characterization uncovers novel biology.</title>
        <authorList>
            <person name="Wiegand S."/>
            <person name="Jogler M."/>
            <person name="Boedeker C."/>
            <person name="Pinto D."/>
            <person name="Vollmers J."/>
            <person name="Rivas-Marin E."/>
            <person name="Kohn T."/>
            <person name="Peeters S.H."/>
            <person name="Heuer A."/>
            <person name="Rast P."/>
            <person name="Oberbeckmann S."/>
            <person name="Bunk B."/>
            <person name="Jeske O."/>
            <person name="Meyerdierks A."/>
            <person name="Storesund J.E."/>
            <person name="Kallscheuer N."/>
            <person name="Luecker S."/>
            <person name="Lage O.M."/>
            <person name="Pohl T."/>
            <person name="Merkel B.J."/>
            <person name="Hornburger P."/>
            <person name="Mueller R.-W."/>
            <person name="Bruemmer F."/>
            <person name="Labrenz M."/>
            <person name="Spormann A.M."/>
            <person name="Op Den Camp H."/>
            <person name="Overmann J."/>
            <person name="Amann R."/>
            <person name="Jetten M.S.M."/>
            <person name="Mascher T."/>
            <person name="Medema M.H."/>
            <person name="Devos D.P."/>
            <person name="Kaster A.-K."/>
            <person name="Ovreas L."/>
            <person name="Rohde M."/>
            <person name="Galperin M.Y."/>
            <person name="Jogler C."/>
        </authorList>
    </citation>
    <scope>NUCLEOTIDE SEQUENCE [LARGE SCALE GENOMIC DNA]</scope>
    <source>
        <strain evidence="8 9">Pla108</strain>
    </source>
</reference>